<dbReference type="EC" id="1.1.1.77" evidence="7"/>
<dbReference type="CDD" id="cd08188">
    <property type="entry name" value="PDDH"/>
    <property type="match status" value="1"/>
</dbReference>
<dbReference type="Pfam" id="PF25137">
    <property type="entry name" value="ADH_Fe_C"/>
    <property type="match status" value="1"/>
</dbReference>
<accession>A0ABT4YW11</accession>
<evidence type="ECO:0000259" key="5">
    <source>
        <dbReference type="Pfam" id="PF00465"/>
    </source>
</evidence>
<dbReference type="RefSeq" id="WP_272138695.1">
    <property type="nucleotide sequence ID" value="NZ_JAQLOI010000003.1"/>
</dbReference>
<gene>
    <name evidence="7" type="primary">fucO</name>
    <name evidence="7" type="ORF">PGX00_16770</name>
</gene>
<dbReference type="EMBL" id="JAQLOI010000003">
    <property type="protein sequence ID" value="MDB1125204.1"/>
    <property type="molecule type" value="Genomic_DNA"/>
</dbReference>
<evidence type="ECO:0000313" key="8">
    <source>
        <dbReference type="Proteomes" id="UP001210678"/>
    </source>
</evidence>
<comment type="caution">
    <text evidence="7">The sequence shown here is derived from an EMBL/GenBank/DDBJ whole genome shotgun (WGS) entry which is preliminary data.</text>
</comment>
<evidence type="ECO:0000256" key="3">
    <source>
        <dbReference type="ARBA" id="ARBA00023002"/>
    </source>
</evidence>
<dbReference type="NCBIfam" id="TIGR02638">
    <property type="entry name" value="lactal_redase"/>
    <property type="match status" value="1"/>
</dbReference>
<name>A0ABT4YW11_9VIBR</name>
<evidence type="ECO:0000256" key="1">
    <source>
        <dbReference type="ARBA" id="ARBA00001962"/>
    </source>
</evidence>
<evidence type="ECO:0000256" key="2">
    <source>
        <dbReference type="ARBA" id="ARBA00007358"/>
    </source>
</evidence>
<comment type="cofactor">
    <cofactor evidence="1">
        <name>Fe cation</name>
        <dbReference type="ChEBI" id="CHEBI:24875"/>
    </cofactor>
</comment>
<dbReference type="InterPro" id="IPR013460">
    <property type="entry name" value="Lactal_redase"/>
</dbReference>
<dbReference type="InterPro" id="IPR039697">
    <property type="entry name" value="Alcohol_dehydrogenase_Fe"/>
</dbReference>
<dbReference type="SUPFAM" id="SSF56796">
    <property type="entry name" value="Dehydroquinate synthase-like"/>
    <property type="match status" value="1"/>
</dbReference>
<dbReference type="Pfam" id="PF00465">
    <property type="entry name" value="Fe-ADH"/>
    <property type="match status" value="1"/>
</dbReference>
<keyword evidence="8" id="KW-1185">Reference proteome</keyword>
<dbReference type="Proteomes" id="UP001210678">
    <property type="component" value="Unassembled WGS sequence"/>
</dbReference>
<dbReference type="InterPro" id="IPR001670">
    <property type="entry name" value="ADH_Fe/GldA"/>
</dbReference>
<reference evidence="7 8" key="1">
    <citation type="submission" date="2023-01" db="EMBL/GenBank/DDBJ databases">
        <title>Vibrio sp. KJ40-1 sp.nov, isolated from marine algae.</title>
        <authorList>
            <person name="Butt M."/>
            <person name="Kim J.M.J."/>
            <person name="Jeon C.O.C."/>
        </authorList>
    </citation>
    <scope>NUCLEOTIDE SEQUENCE [LARGE SCALE GENOMIC DNA]</scope>
    <source>
        <strain evidence="7 8">KJ40-1</strain>
    </source>
</reference>
<sequence length="383" mass="40308">MAFALNLPKLSFVGAGAVADAIEVLNQQSLNKILLVTDGNLVKLGILDTVFEQLKLHGIDYVLFDKVTPNPTATLVREGYQAYLDNACDGFVAVGGGSPMDCCKAIRVVAANPNKDICEFNGVGHVTNPGQFFVAINTTAGTAAEMTSNSVITDEENQVKMVIIDSKQIPDVTVNDANLMVGLPASVTAATGMDALTHAIEAYVTPGAHTLTDPTALEAIKLITKWLPIAVADGKNVEARDKLACAQFLAGMAFNSAGLGLVHAMAHQPGATHNLPHGVCNAILLPYVCEYNAQYVPERFASVAEAMLDAKLDVDAKEGAQRAIDLIKSLSAKVSIPSGFAELGIKKEDIGGWIDKAMADPCLPGNPHLPSPEEVSAIYTSAL</sequence>
<evidence type="ECO:0000256" key="4">
    <source>
        <dbReference type="ARBA" id="ARBA00023027"/>
    </source>
</evidence>
<dbReference type="PROSITE" id="PS00913">
    <property type="entry name" value="ADH_IRON_1"/>
    <property type="match status" value="1"/>
</dbReference>
<protein>
    <submittedName>
        <fullName evidence="7">Lactaldehyde reductase</fullName>
        <ecNumber evidence="7">1.1.1.77</ecNumber>
    </submittedName>
</protein>
<dbReference type="PANTHER" id="PTHR11496">
    <property type="entry name" value="ALCOHOL DEHYDROGENASE"/>
    <property type="match status" value="1"/>
</dbReference>
<evidence type="ECO:0000313" key="7">
    <source>
        <dbReference type="EMBL" id="MDB1125204.1"/>
    </source>
</evidence>
<dbReference type="PANTHER" id="PTHR11496:SF102">
    <property type="entry name" value="ALCOHOL DEHYDROGENASE 4"/>
    <property type="match status" value="1"/>
</dbReference>
<dbReference type="InterPro" id="IPR056798">
    <property type="entry name" value="ADH_Fe_C"/>
</dbReference>
<feature type="domain" description="Alcohol dehydrogenase iron-type/glycerol dehydrogenase GldA" evidence="5">
    <location>
        <begin position="11"/>
        <end position="176"/>
    </location>
</feature>
<comment type="similarity">
    <text evidence="2">Belongs to the iron-containing alcohol dehydrogenase family.</text>
</comment>
<feature type="domain" description="Fe-containing alcohol dehydrogenase-like C-terminal" evidence="6">
    <location>
        <begin position="188"/>
        <end position="382"/>
    </location>
</feature>
<keyword evidence="3 7" id="KW-0560">Oxidoreductase</keyword>
<dbReference type="InterPro" id="IPR018211">
    <property type="entry name" value="ADH_Fe_CS"/>
</dbReference>
<dbReference type="GO" id="GO:0008912">
    <property type="term" value="F:lactaldehyde reductase activity"/>
    <property type="evidence" value="ECO:0007669"/>
    <property type="project" value="UniProtKB-EC"/>
</dbReference>
<dbReference type="Gene3D" id="1.20.1090.10">
    <property type="entry name" value="Dehydroquinate synthase-like - alpha domain"/>
    <property type="match status" value="1"/>
</dbReference>
<organism evidence="7 8">
    <name type="scientific">Vibrio algarum</name>
    <dbReference type="NCBI Taxonomy" id="3020714"/>
    <lineage>
        <taxon>Bacteria</taxon>
        <taxon>Pseudomonadati</taxon>
        <taxon>Pseudomonadota</taxon>
        <taxon>Gammaproteobacteria</taxon>
        <taxon>Vibrionales</taxon>
        <taxon>Vibrionaceae</taxon>
        <taxon>Vibrio</taxon>
    </lineage>
</organism>
<dbReference type="Gene3D" id="3.40.50.1970">
    <property type="match status" value="1"/>
</dbReference>
<proteinExistence type="inferred from homology"/>
<dbReference type="PROSITE" id="PS00060">
    <property type="entry name" value="ADH_IRON_2"/>
    <property type="match status" value="1"/>
</dbReference>
<evidence type="ECO:0000259" key="6">
    <source>
        <dbReference type="Pfam" id="PF25137"/>
    </source>
</evidence>
<keyword evidence="4" id="KW-0520">NAD</keyword>